<accession>A0A286RCP6</accession>
<feature type="compositionally biased region" description="Basic residues" evidence="1">
    <location>
        <begin position="8"/>
        <end position="21"/>
    </location>
</feature>
<dbReference type="EMBL" id="CP018477">
    <property type="protein sequence ID" value="ASV73730.1"/>
    <property type="molecule type" value="Genomic_DNA"/>
</dbReference>
<name>A0A286RCP6_9BACT</name>
<dbReference type="Proteomes" id="UP000215086">
    <property type="component" value="Chromosome"/>
</dbReference>
<keyword evidence="3" id="KW-1185">Reference proteome</keyword>
<dbReference type="KEGG" id="ttf:THTE_1128"/>
<reference evidence="2 3" key="1">
    <citation type="journal article" name="Front. Microbiol.">
        <title>Sugar Metabolism of the First Thermophilic Planctomycete Thermogutta terrifontis: Comparative Genomic and Transcriptomic Approaches.</title>
        <authorList>
            <person name="Elcheninov A.G."/>
            <person name="Menzel P."/>
            <person name="Gudbergsdottir S.R."/>
            <person name="Slesarev A.I."/>
            <person name="Kadnikov V.V."/>
            <person name="Krogh A."/>
            <person name="Bonch-Osmolovskaya E.A."/>
            <person name="Peng X."/>
            <person name="Kublanov I.V."/>
        </authorList>
    </citation>
    <scope>NUCLEOTIDE SEQUENCE [LARGE SCALE GENOMIC DNA]</scope>
    <source>
        <strain evidence="2 3">R1</strain>
    </source>
</reference>
<evidence type="ECO:0000313" key="3">
    <source>
        <dbReference type="Proteomes" id="UP000215086"/>
    </source>
</evidence>
<evidence type="ECO:0000256" key="1">
    <source>
        <dbReference type="SAM" id="MobiDB-lite"/>
    </source>
</evidence>
<sequence>MSSLSGKMYRKRVKKSARRRKESPPGSHHGLVVFPYFLTPEES</sequence>
<dbReference type="AlphaFoldDB" id="A0A286RCP6"/>
<protein>
    <submittedName>
        <fullName evidence="2">Uncharacterized protein</fullName>
    </submittedName>
</protein>
<organism evidence="2 3">
    <name type="scientific">Thermogutta terrifontis</name>
    <dbReference type="NCBI Taxonomy" id="1331910"/>
    <lineage>
        <taxon>Bacteria</taxon>
        <taxon>Pseudomonadati</taxon>
        <taxon>Planctomycetota</taxon>
        <taxon>Planctomycetia</taxon>
        <taxon>Pirellulales</taxon>
        <taxon>Thermoguttaceae</taxon>
        <taxon>Thermogutta</taxon>
    </lineage>
</organism>
<proteinExistence type="predicted"/>
<feature type="region of interest" description="Disordered" evidence="1">
    <location>
        <begin position="1"/>
        <end position="30"/>
    </location>
</feature>
<gene>
    <name evidence="2" type="ORF">THTE_1128</name>
</gene>
<evidence type="ECO:0000313" key="2">
    <source>
        <dbReference type="EMBL" id="ASV73730.1"/>
    </source>
</evidence>